<proteinExistence type="predicted"/>
<dbReference type="STRING" id="1912961.BU204_28435"/>
<comment type="caution">
    <text evidence="1">The sequence shown here is derived from an EMBL/GenBank/DDBJ whole genome shotgun (WGS) entry which is preliminary data.</text>
</comment>
<gene>
    <name evidence="1" type="ORF">BU204_28435</name>
</gene>
<keyword evidence="2" id="KW-1185">Reference proteome</keyword>
<evidence type="ECO:0000313" key="1">
    <source>
        <dbReference type="EMBL" id="OLF12575.1"/>
    </source>
</evidence>
<accession>A0A1Q8CDX6</accession>
<protein>
    <submittedName>
        <fullName evidence="1">Uncharacterized protein</fullName>
    </submittedName>
</protein>
<organism evidence="1 2">
    <name type="scientific">Actinophytocola xanthii</name>
    <dbReference type="NCBI Taxonomy" id="1912961"/>
    <lineage>
        <taxon>Bacteria</taxon>
        <taxon>Bacillati</taxon>
        <taxon>Actinomycetota</taxon>
        <taxon>Actinomycetes</taxon>
        <taxon>Pseudonocardiales</taxon>
        <taxon>Pseudonocardiaceae</taxon>
    </lineage>
</organism>
<dbReference type="EMBL" id="MSIE01000059">
    <property type="protein sequence ID" value="OLF12575.1"/>
    <property type="molecule type" value="Genomic_DNA"/>
</dbReference>
<dbReference type="AlphaFoldDB" id="A0A1Q8CDX6"/>
<name>A0A1Q8CDX6_9PSEU</name>
<evidence type="ECO:0000313" key="2">
    <source>
        <dbReference type="Proteomes" id="UP000185596"/>
    </source>
</evidence>
<dbReference type="RefSeq" id="WP_075128851.1">
    <property type="nucleotide sequence ID" value="NZ_MSIE01000059.1"/>
</dbReference>
<reference evidence="1 2" key="1">
    <citation type="submission" date="2016-12" db="EMBL/GenBank/DDBJ databases">
        <title>The draft genome sequence of Actinophytocola sp. 11-183.</title>
        <authorList>
            <person name="Wang W."/>
            <person name="Yuan L."/>
        </authorList>
    </citation>
    <scope>NUCLEOTIDE SEQUENCE [LARGE SCALE GENOMIC DNA]</scope>
    <source>
        <strain evidence="1 2">11-183</strain>
    </source>
</reference>
<sequence>MHDQTVQVDDLRLVALPSAMNCADLFVRFTLTEWRVTSMLDDVANTTRSLVRAVVGEVDKSAPPAMITVRLRLSGSRLSVEIEDDRVVPRLVVPPELPTSSSGVEILPGGRQMIWSDLPLPTGMDATVVPLPRRGTTRAAAVRPAEEESSTNLDDDVMKRILNALKREPGHPE</sequence>
<dbReference type="Proteomes" id="UP000185596">
    <property type="component" value="Unassembled WGS sequence"/>
</dbReference>